<name>A0ACC2FV73_DALPE</name>
<organism evidence="1 2">
    <name type="scientific">Dallia pectoralis</name>
    <name type="common">Alaska blackfish</name>
    <dbReference type="NCBI Taxonomy" id="75939"/>
    <lineage>
        <taxon>Eukaryota</taxon>
        <taxon>Metazoa</taxon>
        <taxon>Chordata</taxon>
        <taxon>Craniata</taxon>
        <taxon>Vertebrata</taxon>
        <taxon>Euteleostomi</taxon>
        <taxon>Actinopterygii</taxon>
        <taxon>Neopterygii</taxon>
        <taxon>Teleostei</taxon>
        <taxon>Protacanthopterygii</taxon>
        <taxon>Esociformes</taxon>
        <taxon>Umbridae</taxon>
        <taxon>Dallia</taxon>
    </lineage>
</organism>
<evidence type="ECO:0000313" key="2">
    <source>
        <dbReference type="Proteomes" id="UP001157502"/>
    </source>
</evidence>
<dbReference type="EMBL" id="CM055748">
    <property type="protein sequence ID" value="KAJ7995261.1"/>
    <property type="molecule type" value="Genomic_DNA"/>
</dbReference>
<gene>
    <name evidence="1" type="ORF">DPEC_G00242710</name>
</gene>
<dbReference type="Proteomes" id="UP001157502">
    <property type="component" value="Chromosome 21"/>
</dbReference>
<comment type="caution">
    <text evidence="1">The sequence shown here is derived from an EMBL/GenBank/DDBJ whole genome shotgun (WGS) entry which is preliminary data.</text>
</comment>
<sequence>MESHPTRAFLFVLVRELKCFPSPPSSKERRVCHRAVGRTSCALACPRHHAQVHAGIVCCEEGIAVPAPLSADEDINEGNKERRERKRRDSGTGGTGHADPTDGEMGVRDDGGWLWTLGLYGEDDERCGRILKWKARSSAARVRPSHQTGYASDILFERAVSGLGLKGEAQHSL</sequence>
<protein>
    <submittedName>
        <fullName evidence="1">Uncharacterized protein</fullName>
    </submittedName>
</protein>
<evidence type="ECO:0000313" key="1">
    <source>
        <dbReference type="EMBL" id="KAJ7995261.1"/>
    </source>
</evidence>
<accession>A0ACC2FV73</accession>
<keyword evidence="2" id="KW-1185">Reference proteome</keyword>
<proteinExistence type="predicted"/>
<reference evidence="1" key="1">
    <citation type="submission" date="2021-05" db="EMBL/GenBank/DDBJ databases">
        <authorList>
            <person name="Pan Q."/>
            <person name="Jouanno E."/>
            <person name="Zahm M."/>
            <person name="Klopp C."/>
            <person name="Cabau C."/>
            <person name="Louis A."/>
            <person name="Berthelot C."/>
            <person name="Parey E."/>
            <person name="Roest Crollius H."/>
            <person name="Montfort J."/>
            <person name="Robinson-Rechavi M."/>
            <person name="Bouchez O."/>
            <person name="Lampietro C."/>
            <person name="Lopez Roques C."/>
            <person name="Donnadieu C."/>
            <person name="Postlethwait J."/>
            <person name="Bobe J."/>
            <person name="Dillon D."/>
            <person name="Chandos A."/>
            <person name="von Hippel F."/>
            <person name="Guiguen Y."/>
        </authorList>
    </citation>
    <scope>NUCLEOTIDE SEQUENCE</scope>
    <source>
        <strain evidence="1">YG-Jan2019</strain>
    </source>
</reference>